<dbReference type="InterPro" id="IPR003717">
    <property type="entry name" value="RecO"/>
</dbReference>
<dbReference type="Gene3D" id="1.20.1440.120">
    <property type="entry name" value="Recombination protein O, C-terminal domain"/>
    <property type="match status" value="1"/>
</dbReference>
<proteinExistence type="inferred from homology"/>
<dbReference type="PANTHER" id="PTHR33991:SF1">
    <property type="entry name" value="DNA REPAIR PROTEIN RECO"/>
    <property type="match status" value="1"/>
</dbReference>
<evidence type="ECO:0000256" key="2">
    <source>
        <dbReference type="ARBA" id="ARBA00021310"/>
    </source>
</evidence>
<comment type="caution">
    <text evidence="9">The sequence shown here is derived from an EMBL/GenBank/DDBJ whole genome shotgun (WGS) entry which is preliminary data.</text>
</comment>
<accession>A0A1F7YC75</accession>
<keyword evidence="3 7" id="KW-0227">DNA damage</keyword>
<evidence type="ECO:0000313" key="9">
    <source>
        <dbReference type="EMBL" id="OGM24901.1"/>
    </source>
</evidence>
<comment type="function">
    <text evidence="7">Involved in DNA repair and RecF pathway recombination.</text>
</comment>
<evidence type="ECO:0000313" key="10">
    <source>
        <dbReference type="Proteomes" id="UP000178851"/>
    </source>
</evidence>
<keyword evidence="4 7" id="KW-0233">DNA recombination</keyword>
<dbReference type="Pfam" id="PF11967">
    <property type="entry name" value="RecO_N"/>
    <property type="match status" value="1"/>
</dbReference>
<evidence type="ECO:0000256" key="3">
    <source>
        <dbReference type="ARBA" id="ARBA00022763"/>
    </source>
</evidence>
<gene>
    <name evidence="7" type="primary">recO</name>
    <name evidence="9" type="ORF">A2627_02950</name>
</gene>
<reference evidence="9 10" key="1">
    <citation type="journal article" date="2016" name="Nat. Commun.">
        <title>Thousands of microbial genomes shed light on interconnected biogeochemical processes in an aquifer system.</title>
        <authorList>
            <person name="Anantharaman K."/>
            <person name="Brown C.T."/>
            <person name="Hug L.A."/>
            <person name="Sharon I."/>
            <person name="Castelle C.J."/>
            <person name="Probst A.J."/>
            <person name="Thomas B.C."/>
            <person name="Singh A."/>
            <person name="Wilkins M.J."/>
            <person name="Karaoz U."/>
            <person name="Brodie E.L."/>
            <person name="Williams K.H."/>
            <person name="Hubbard S.S."/>
            <person name="Banfield J.F."/>
        </authorList>
    </citation>
    <scope>NUCLEOTIDE SEQUENCE [LARGE SCALE GENOMIC DNA]</scope>
</reference>
<evidence type="ECO:0000256" key="5">
    <source>
        <dbReference type="ARBA" id="ARBA00023204"/>
    </source>
</evidence>
<organism evidence="9 10">
    <name type="scientific">Candidatus Woesebacteria bacterium RIFCSPHIGHO2_01_FULL_39_28</name>
    <dbReference type="NCBI Taxonomy" id="1802496"/>
    <lineage>
        <taxon>Bacteria</taxon>
        <taxon>Candidatus Woeseibacteriota</taxon>
    </lineage>
</organism>
<dbReference type="InterPro" id="IPR012340">
    <property type="entry name" value="NA-bd_OB-fold"/>
</dbReference>
<dbReference type="InterPro" id="IPR042242">
    <property type="entry name" value="RecO_C"/>
</dbReference>
<dbReference type="InterPro" id="IPR022572">
    <property type="entry name" value="DNA_rep/recomb_RecO_N"/>
</dbReference>
<dbReference type="HAMAP" id="MF_00201">
    <property type="entry name" value="RecO"/>
    <property type="match status" value="1"/>
</dbReference>
<keyword evidence="5 7" id="KW-0234">DNA repair</keyword>
<dbReference type="SUPFAM" id="SSF50249">
    <property type="entry name" value="Nucleic acid-binding proteins"/>
    <property type="match status" value="1"/>
</dbReference>
<dbReference type="PANTHER" id="PTHR33991">
    <property type="entry name" value="DNA REPAIR PROTEIN RECO"/>
    <property type="match status" value="1"/>
</dbReference>
<dbReference type="InterPro" id="IPR037278">
    <property type="entry name" value="ARFGAP/RecO"/>
</dbReference>
<feature type="domain" description="DNA replication/recombination mediator RecO N-terminal" evidence="8">
    <location>
        <begin position="5"/>
        <end position="81"/>
    </location>
</feature>
<protein>
    <recommendedName>
        <fullName evidence="2 7">DNA repair protein RecO</fullName>
    </recommendedName>
    <alternativeName>
        <fullName evidence="6 7">Recombination protein O</fullName>
    </alternativeName>
</protein>
<dbReference type="SUPFAM" id="SSF57863">
    <property type="entry name" value="ArfGap/RecO-like zinc finger"/>
    <property type="match status" value="1"/>
</dbReference>
<evidence type="ECO:0000256" key="7">
    <source>
        <dbReference type="HAMAP-Rule" id="MF_00201"/>
    </source>
</evidence>
<name>A0A1F7YC75_9BACT</name>
<evidence type="ECO:0000259" key="8">
    <source>
        <dbReference type="Pfam" id="PF11967"/>
    </source>
</evidence>
<dbReference type="AlphaFoldDB" id="A0A1F7YC75"/>
<dbReference type="GO" id="GO:0043590">
    <property type="term" value="C:bacterial nucleoid"/>
    <property type="evidence" value="ECO:0007669"/>
    <property type="project" value="TreeGrafter"/>
</dbReference>
<dbReference type="NCBIfam" id="TIGR00613">
    <property type="entry name" value="reco"/>
    <property type="match status" value="1"/>
</dbReference>
<dbReference type="GO" id="GO:0006310">
    <property type="term" value="P:DNA recombination"/>
    <property type="evidence" value="ECO:0007669"/>
    <property type="project" value="UniProtKB-UniRule"/>
</dbReference>
<sequence>MRPKSYSTEGIVLARKKYSEADRIISILTRTYGKMSYIAKGVRYPKSRKRGSLEVFSYIKFQAVNIKSIPLITETQMIDSFQEMRKDLRKVSVGYFFTEVIGRITRENETNEELFNILLNTLRKLKYTISLKTLRNDFTYEVLTNLGFWPKGKILQNHDQKLEEVLERNLSTIRIGKKLVS</sequence>
<dbReference type="Proteomes" id="UP000178851">
    <property type="component" value="Unassembled WGS sequence"/>
</dbReference>
<dbReference type="Pfam" id="PF02565">
    <property type="entry name" value="RecO_C"/>
    <property type="match status" value="1"/>
</dbReference>
<dbReference type="GO" id="GO:0006302">
    <property type="term" value="P:double-strand break repair"/>
    <property type="evidence" value="ECO:0007669"/>
    <property type="project" value="TreeGrafter"/>
</dbReference>
<comment type="similarity">
    <text evidence="1 7">Belongs to the RecO family.</text>
</comment>
<evidence type="ECO:0000256" key="1">
    <source>
        <dbReference type="ARBA" id="ARBA00007452"/>
    </source>
</evidence>
<evidence type="ECO:0000256" key="4">
    <source>
        <dbReference type="ARBA" id="ARBA00023172"/>
    </source>
</evidence>
<dbReference type="Gene3D" id="2.40.50.140">
    <property type="entry name" value="Nucleic acid-binding proteins"/>
    <property type="match status" value="1"/>
</dbReference>
<dbReference type="EMBL" id="MGGI01000025">
    <property type="protein sequence ID" value="OGM24901.1"/>
    <property type="molecule type" value="Genomic_DNA"/>
</dbReference>
<evidence type="ECO:0000256" key="6">
    <source>
        <dbReference type="ARBA" id="ARBA00033409"/>
    </source>
</evidence>